<dbReference type="Proteomes" id="UP000257144">
    <property type="component" value="Unassembled WGS sequence"/>
</dbReference>
<proteinExistence type="predicted"/>
<name>A0A3D8GSH1_9BACI</name>
<feature type="transmembrane region" description="Helical" evidence="1">
    <location>
        <begin position="6"/>
        <end position="27"/>
    </location>
</feature>
<dbReference type="AlphaFoldDB" id="A0A3D8GSH1"/>
<keyword evidence="1" id="KW-1133">Transmembrane helix</keyword>
<protein>
    <submittedName>
        <fullName evidence="2">Uncharacterized protein</fullName>
    </submittedName>
</protein>
<sequence>MQKMGLAHVPTNFAACLNLFFAGIVGVKKQVTPPPKKAVDIDGKKSRSALLAPISLRWARMIGLPSGGNRLRG</sequence>
<keyword evidence="1" id="KW-0812">Transmembrane</keyword>
<evidence type="ECO:0000256" key="1">
    <source>
        <dbReference type="SAM" id="Phobius"/>
    </source>
</evidence>
<evidence type="ECO:0000313" key="3">
    <source>
        <dbReference type="Proteomes" id="UP000257144"/>
    </source>
</evidence>
<dbReference type="EMBL" id="QNQT01000002">
    <property type="protein sequence ID" value="RDU37405.1"/>
    <property type="molecule type" value="Genomic_DNA"/>
</dbReference>
<gene>
    <name evidence="2" type="ORF">DRW41_06045</name>
</gene>
<reference evidence="2 3" key="1">
    <citation type="submission" date="2018-07" db="EMBL/GenBank/DDBJ databases">
        <title>Bacillus sp. YLB-04 draft genome sequence.</title>
        <authorList>
            <person name="Yu L."/>
            <person name="Tang X."/>
        </authorList>
    </citation>
    <scope>NUCLEOTIDE SEQUENCE [LARGE SCALE GENOMIC DNA]</scope>
    <source>
        <strain evidence="2 3">YLB-04</strain>
    </source>
</reference>
<comment type="caution">
    <text evidence="2">The sequence shown here is derived from an EMBL/GenBank/DDBJ whole genome shotgun (WGS) entry which is preliminary data.</text>
</comment>
<organism evidence="2 3">
    <name type="scientific">Neobacillus piezotolerans</name>
    <dbReference type="NCBI Taxonomy" id="2259171"/>
    <lineage>
        <taxon>Bacteria</taxon>
        <taxon>Bacillati</taxon>
        <taxon>Bacillota</taxon>
        <taxon>Bacilli</taxon>
        <taxon>Bacillales</taxon>
        <taxon>Bacillaceae</taxon>
        <taxon>Neobacillus</taxon>
    </lineage>
</organism>
<keyword evidence="3" id="KW-1185">Reference proteome</keyword>
<keyword evidence="1" id="KW-0472">Membrane</keyword>
<evidence type="ECO:0000313" key="2">
    <source>
        <dbReference type="EMBL" id="RDU37405.1"/>
    </source>
</evidence>
<accession>A0A3D8GSH1</accession>